<comment type="similarity">
    <text evidence="2 10">Belongs to the ABC-4 integral membrane protein family. FtsX subfamily.</text>
</comment>
<evidence type="ECO:0000313" key="15">
    <source>
        <dbReference type="Proteomes" id="UP000034175"/>
    </source>
</evidence>
<dbReference type="GO" id="GO:0051301">
    <property type="term" value="P:cell division"/>
    <property type="evidence" value="ECO:0007669"/>
    <property type="project" value="UniProtKB-KW"/>
</dbReference>
<dbReference type="Gene3D" id="3.30.70.3040">
    <property type="match status" value="1"/>
</dbReference>
<dbReference type="Pfam" id="PF18075">
    <property type="entry name" value="FtsX_ECD"/>
    <property type="match status" value="1"/>
</dbReference>
<evidence type="ECO:0000256" key="4">
    <source>
        <dbReference type="ARBA" id="ARBA00022475"/>
    </source>
</evidence>
<dbReference type="Proteomes" id="UP000034175">
    <property type="component" value="Unassembled WGS sequence"/>
</dbReference>
<feature type="transmembrane region" description="Helical" evidence="11">
    <location>
        <begin position="238"/>
        <end position="259"/>
    </location>
</feature>
<name>A0A0G1P050_9BACT</name>
<accession>A0A0G1P050</accession>
<keyword evidence="4 10" id="KW-1003">Cell membrane</keyword>
<evidence type="ECO:0000259" key="13">
    <source>
        <dbReference type="Pfam" id="PF18075"/>
    </source>
</evidence>
<evidence type="ECO:0000256" key="11">
    <source>
        <dbReference type="SAM" id="Phobius"/>
    </source>
</evidence>
<keyword evidence="7 11" id="KW-1133">Transmembrane helix</keyword>
<dbReference type="AlphaFoldDB" id="A0A0G1P050"/>
<feature type="transmembrane region" description="Helical" evidence="11">
    <location>
        <begin position="185"/>
        <end position="205"/>
    </location>
</feature>
<feature type="transmembrane region" description="Helical" evidence="11">
    <location>
        <begin position="28"/>
        <end position="53"/>
    </location>
</feature>
<evidence type="ECO:0000256" key="3">
    <source>
        <dbReference type="ARBA" id="ARBA00021907"/>
    </source>
</evidence>
<dbReference type="PIRSF" id="PIRSF003097">
    <property type="entry name" value="FtsX"/>
    <property type="match status" value="1"/>
</dbReference>
<dbReference type="InterPro" id="IPR004513">
    <property type="entry name" value="FtsX"/>
</dbReference>
<evidence type="ECO:0000256" key="10">
    <source>
        <dbReference type="PIRNR" id="PIRNR003097"/>
    </source>
</evidence>
<feature type="transmembrane region" description="Helical" evidence="11">
    <location>
        <begin position="280"/>
        <end position="304"/>
    </location>
</feature>
<dbReference type="PANTHER" id="PTHR47755:SF1">
    <property type="entry name" value="CELL DIVISION PROTEIN FTSX"/>
    <property type="match status" value="1"/>
</dbReference>
<evidence type="ECO:0000256" key="2">
    <source>
        <dbReference type="ARBA" id="ARBA00007379"/>
    </source>
</evidence>
<dbReference type="GO" id="GO:0005886">
    <property type="term" value="C:plasma membrane"/>
    <property type="evidence" value="ECO:0007669"/>
    <property type="project" value="UniProtKB-SubCell"/>
</dbReference>
<evidence type="ECO:0000256" key="8">
    <source>
        <dbReference type="ARBA" id="ARBA00023136"/>
    </source>
</evidence>
<evidence type="ECO:0000313" key="14">
    <source>
        <dbReference type="EMBL" id="KKU26294.1"/>
    </source>
</evidence>
<evidence type="ECO:0000256" key="6">
    <source>
        <dbReference type="ARBA" id="ARBA00022692"/>
    </source>
</evidence>
<organism evidence="14 15">
    <name type="scientific">Candidatus Magasanikbacteria bacterium GW2011_GWA2_46_17</name>
    <dbReference type="NCBI Taxonomy" id="1619042"/>
    <lineage>
        <taxon>Bacteria</taxon>
        <taxon>Candidatus Magasanikiibacteriota</taxon>
    </lineage>
</organism>
<dbReference type="InterPro" id="IPR003838">
    <property type="entry name" value="ABC3_permease_C"/>
</dbReference>
<evidence type="ECO:0000256" key="9">
    <source>
        <dbReference type="ARBA" id="ARBA00023306"/>
    </source>
</evidence>
<evidence type="ECO:0000256" key="1">
    <source>
        <dbReference type="ARBA" id="ARBA00004651"/>
    </source>
</evidence>
<keyword evidence="9 10" id="KW-0131">Cell cycle</keyword>
<feature type="domain" description="FtsX extracellular" evidence="13">
    <location>
        <begin position="66"/>
        <end position="151"/>
    </location>
</feature>
<reference evidence="14 15" key="1">
    <citation type="journal article" date="2015" name="Nature">
        <title>rRNA introns, odd ribosomes, and small enigmatic genomes across a large radiation of phyla.</title>
        <authorList>
            <person name="Brown C.T."/>
            <person name="Hug L.A."/>
            <person name="Thomas B.C."/>
            <person name="Sharon I."/>
            <person name="Castelle C.J."/>
            <person name="Singh A."/>
            <person name="Wilkins M.J."/>
            <person name="Williams K.H."/>
            <person name="Banfield J.F."/>
        </authorList>
    </citation>
    <scope>NUCLEOTIDE SEQUENCE [LARGE SCALE GENOMIC DNA]</scope>
</reference>
<evidence type="ECO:0000256" key="5">
    <source>
        <dbReference type="ARBA" id="ARBA00022618"/>
    </source>
</evidence>
<comment type="caution">
    <text evidence="14">The sequence shown here is derived from an EMBL/GenBank/DDBJ whole genome shotgun (WGS) entry which is preliminary data.</text>
</comment>
<comment type="subcellular location">
    <subcellularLocation>
        <location evidence="1">Cell membrane</location>
        <topology evidence="1">Multi-pass membrane protein</topology>
    </subcellularLocation>
</comment>
<dbReference type="Pfam" id="PF02687">
    <property type="entry name" value="FtsX"/>
    <property type="match status" value="1"/>
</dbReference>
<gene>
    <name evidence="14" type="ORF">UX39_C0010G0006</name>
</gene>
<evidence type="ECO:0000259" key="12">
    <source>
        <dbReference type="Pfam" id="PF02687"/>
    </source>
</evidence>
<dbReference type="PANTHER" id="PTHR47755">
    <property type="entry name" value="CELL DIVISION PROTEIN FTSX"/>
    <property type="match status" value="1"/>
</dbReference>
<dbReference type="EMBL" id="LCMA01000010">
    <property type="protein sequence ID" value="KKU26294.1"/>
    <property type="molecule type" value="Genomic_DNA"/>
</dbReference>
<feature type="domain" description="ABC3 transporter permease C-terminal" evidence="12">
    <location>
        <begin position="189"/>
        <end position="306"/>
    </location>
</feature>
<keyword evidence="6 11" id="KW-0812">Transmembrane</keyword>
<keyword evidence="8 10" id="KW-0472">Membrane</keyword>
<proteinExistence type="inferred from homology"/>
<dbReference type="InterPro" id="IPR040690">
    <property type="entry name" value="FtsX_ECD"/>
</dbReference>
<protein>
    <recommendedName>
        <fullName evidence="3 10">Cell division protein FtsX</fullName>
    </recommendedName>
</protein>
<evidence type="ECO:0000256" key="7">
    <source>
        <dbReference type="ARBA" id="ARBA00022989"/>
    </source>
</evidence>
<sequence>MELVILTAMLTLLRILKTALQDLGRNLSLSFMTVFILVLMLLSINTLWIIEVLTKQAVETVRRQIDVSVYFIPEAEEKDVNEVKIFLAMFPEVTSVEVQTKEDVLNLFKEKHFDNKDVLEALQELGGNPFGPTMIIKTEEPKDYRKVMESLNVPEYDRLIESKSFDDHEEAIDKLQSITSRIERFVFGLAILFVVIAFLIIFNTIRVAIATQRVEISIKRLVGASNWYIRGPYLIESLIFTVFSMAGAIVVVFGALKWVDPYVSVVFSRGFSLTNYYKSNILWLFGAQALAVLLLTIISSVMAMRKQLRV</sequence>
<keyword evidence="5 10" id="KW-0132">Cell division</keyword>